<dbReference type="Gene3D" id="1.10.260.50">
    <property type="match status" value="1"/>
</dbReference>
<keyword evidence="3" id="KW-0808">Transferase</keyword>
<dbReference type="RefSeq" id="WP_100715308.1">
    <property type="nucleotide sequence ID" value="NZ_NPDY01000027.1"/>
</dbReference>
<evidence type="ECO:0000256" key="8">
    <source>
        <dbReference type="ARBA" id="ARBA00050776"/>
    </source>
</evidence>
<dbReference type="PANTHER" id="PTHR11601:SF34">
    <property type="entry name" value="CYSTEINE DESULFURASE"/>
    <property type="match status" value="1"/>
</dbReference>
<protein>
    <submittedName>
        <fullName evidence="11">Cysteine desulfurase</fullName>
    </submittedName>
</protein>
<evidence type="ECO:0000313" key="11">
    <source>
        <dbReference type="EMBL" id="PJZ73365.1"/>
    </source>
</evidence>
<dbReference type="Gene3D" id="3.90.1150.10">
    <property type="entry name" value="Aspartate Aminotransferase, domain 1"/>
    <property type="match status" value="1"/>
</dbReference>
<keyword evidence="7" id="KW-0411">Iron-sulfur</keyword>
<keyword evidence="12" id="KW-1185">Reference proteome</keyword>
<dbReference type="InterPro" id="IPR015421">
    <property type="entry name" value="PyrdxlP-dep_Trfase_major"/>
</dbReference>
<evidence type="ECO:0000256" key="4">
    <source>
        <dbReference type="ARBA" id="ARBA00022723"/>
    </source>
</evidence>
<dbReference type="GO" id="GO:0031071">
    <property type="term" value="F:cysteine desulfurase activity"/>
    <property type="evidence" value="ECO:0007669"/>
    <property type="project" value="UniProtKB-EC"/>
</dbReference>
<dbReference type="AlphaFoldDB" id="A0A2M9ZMU0"/>
<dbReference type="Proteomes" id="UP000231990">
    <property type="component" value="Unassembled WGS sequence"/>
</dbReference>
<evidence type="ECO:0000256" key="5">
    <source>
        <dbReference type="ARBA" id="ARBA00022898"/>
    </source>
</evidence>
<sequence length="370" mass="41160">MKQQIKYFDYNATHPPLPGLLQKYLDEYETEFYNPSGPTRFSLKRQGRLEEARKTLGKLTGCDPKGFVFCSTGTEANYLLSFWAKKFCSSIAYVSPLEHSSFYSALEAVGISYTLLKTDKTGQIDPDEVRKRFIEQPGPVFSLHAANETGVLQPLEQIGSICQEFGQKLYSDLMQSFAKVSVPFSSLNGFTFSGHKLGAGMGASAVWFSPKERKEAGWFQGGNQENGSRAGTENSPAILALVEASEIQFQEMERKNQRLLEFRNRIENSLKELGASIVAENSPRLPSTTFCLLPTDDLDFFMVGMEERGFALSTGSSCKSRSREPAKSLLAMGYTQEEALRAIRISTGMFTTPNEVEDLISAISEVLRLL</sequence>
<evidence type="ECO:0000256" key="7">
    <source>
        <dbReference type="ARBA" id="ARBA00023014"/>
    </source>
</evidence>
<keyword evidence="6" id="KW-0408">Iron</keyword>
<dbReference type="InterPro" id="IPR016454">
    <property type="entry name" value="Cysteine_dSase"/>
</dbReference>
<evidence type="ECO:0000256" key="6">
    <source>
        <dbReference type="ARBA" id="ARBA00023004"/>
    </source>
</evidence>
<reference evidence="12 13" key="1">
    <citation type="submission" date="2017-07" db="EMBL/GenBank/DDBJ databases">
        <title>Leptospira spp. isolated from tropical soils.</title>
        <authorList>
            <person name="Thibeaux R."/>
            <person name="Iraola G."/>
            <person name="Ferres I."/>
            <person name="Bierque E."/>
            <person name="Girault D."/>
            <person name="Soupe-Gilbert M.-E."/>
            <person name="Picardeau M."/>
            <person name="Goarant C."/>
        </authorList>
    </citation>
    <scope>NUCLEOTIDE SEQUENCE [LARGE SCALE GENOMIC DNA]</scope>
    <source>
        <strain evidence="11 13">FH1-B-B1</strain>
        <strain evidence="10 12">FH1-B-C1</strain>
    </source>
</reference>
<evidence type="ECO:0000259" key="9">
    <source>
        <dbReference type="Pfam" id="PF00266"/>
    </source>
</evidence>
<dbReference type="GO" id="GO:0051536">
    <property type="term" value="F:iron-sulfur cluster binding"/>
    <property type="evidence" value="ECO:0007669"/>
    <property type="project" value="UniProtKB-KW"/>
</dbReference>
<feature type="domain" description="Aminotransferase class V" evidence="9">
    <location>
        <begin position="7"/>
        <end position="359"/>
    </location>
</feature>
<evidence type="ECO:0000256" key="3">
    <source>
        <dbReference type="ARBA" id="ARBA00022679"/>
    </source>
</evidence>
<dbReference type="OrthoDB" id="9808002at2"/>
<keyword evidence="5" id="KW-0663">Pyridoxal phosphate</keyword>
<dbReference type="PIRSF" id="PIRSF005572">
    <property type="entry name" value="NifS"/>
    <property type="match status" value="1"/>
</dbReference>
<dbReference type="GO" id="GO:0046872">
    <property type="term" value="F:metal ion binding"/>
    <property type="evidence" value="ECO:0007669"/>
    <property type="project" value="UniProtKB-KW"/>
</dbReference>
<dbReference type="Gene3D" id="3.40.640.10">
    <property type="entry name" value="Type I PLP-dependent aspartate aminotransferase-like (Major domain)"/>
    <property type="match status" value="1"/>
</dbReference>
<dbReference type="Proteomes" id="UP000231962">
    <property type="component" value="Unassembled WGS sequence"/>
</dbReference>
<dbReference type="Pfam" id="PF00266">
    <property type="entry name" value="Aminotran_5"/>
    <property type="match status" value="1"/>
</dbReference>
<comment type="similarity">
    <text evidence="2">Belongs to the class-V pyridoxal-phosphate-dependent aminotransferase family. NifS/IscS subfamily.</text>
</comment>
<comment type="caution">
    <text evidence="11">The sequence shown here is derived from an EMBL/GenBank/DDBJ whole genome shotgun (WGS) entry which is preliminary data.</text>
</comment>
<evidence type="ECO:0000313" key="10">
    <source>
        <dbReference type="EMBL" id="PJZ68284.1"/>
    </source>
</evidence>
<evidence type="ECO:0000313" key="13">
    <source>
        <dbReference type="Proteomes" id="UP000231990"/>
    </source>
</evidence>
<dbReference type="SUPFAM" id="SSF53383">
    <property type="entry name" value="PLP-dependent transferases"/>
    <property type="match status" value="1"/>
</dbReference>
<comment type="cofactor">
    <cofactor evidence="1">
        <name>pyridoxal 5'-phosphate</name>
        <dbReference type="ChEBI" id="CHEBI:597326"/>
    </cofactor>
</comment>
<gene>
    <name evidence="10" type="ORF">CH360_17060</name>
    <name evidence="11" type="ORF">CH373_10410</name>
</gene>
<evidence type="ECO:0000256" key="2">
    <source>
        <dbReference type="ARBA" id="ARBA00006490"/>
    </source>
</evidence>
<organism evidence="11 13">
    <name type="scientific">Leptospira perolatii</name>
    <dbReference type="NCBI Taxonomy" id="2023191"/>
    <lineage>
        <taxon>Bacteria</taxon>
        <taxon>Pseudomonadati</taxon>
        <taxon>Spirochaetota</taxon>
        <taxon>Spirochaetia</taxon>
        <taxon>Leptospirales</taxon>
        <taxon>Leptospiraceae</taxon>
        <taxon>Leptospira</taxon>
    </lineage>
</organism>
<dbReference type="InterPro" id="IPR015422">
    <property type="entry name" value="PyrdxlP-dep_Trfase_small"/>
</dbReference>
<dbReference type="EMBL" id="NPDY01000027">
    <property type="protein sequence ID" value="PJZ68284.1"/>
    <property type="molecule type" value="Genomic_DNA"/>
</dbReference>
<dbReference type="InterPro" id="IPR000192">
    <property type="entry name" value="Aminotrans_V_dom"/>
</dbReference>
<evidence type="ECO:0000313" key="12">
    <source>
        <dbReference type="Proteomes" id="UP000231962"/>
    </source>
</evidence>
<comment type="catalytic activity">
    <reaction evidence="8">
        <text>(sulfur carrier)-H + L-cysteine = (sulfur carrier)-SH + L-alanine</text>
        <dbReference type="Rhea" id="RHEA:43892"/>
        <dbReference type="Rhea" id="RHEA-COMP:14737"/>
        <dbReference type="Rhea" id="RHEA-COMP:14739"/>
        <dbReference type="ChEBI" id="CHEBI:29917"/>
        <dbReference type="ChEBI" id="CHEBI:35235"/>
        <dbReference type="ChEBI" id="CHEBI:57972"/>
        <dbReference type="ChEBI" id="CHEBI:64428"/>
        <dbReference type="EC" id="2.8.1.7"/>
    </reaction>
</comment>
<dbReference type="EMBL" id="NPDZ01000005">
    <property type="protein sequence ID" value="PJZ73365.1"/>
    <property type="molecule type" value="Genomic_DNA"/>
</dbReference>
<dbReference type="InterPro" id="IPR015424">
    <property type="entry name" value="PyrdxlP-dep_Trfase"/>
</dbReference>
<proteinExistence type="inferred from homology"/>
<dbReference type="PANTHER" id="PTHR11601">
    <property type="entry name" value="CYSTEINE DESULFURYLASE FAMILY MEMBER"/>
    <property type="match status" value="1"/>
</dbReference>
<evidence type="ECO:0000256" key="1">
    <source>
        <dbReference type="ARBA" id="ARBA00001933"/>
    </source>
</evidence>
<name>A0A2M9ZMU0_9LEPT</name>
<keyword evidence="4" id="KW-0479">Metal-binding</keyword>
<accession>A0A2M9ZMU0</accession>